<accession>A0ACC8X6U3</accession>
<reference evidence="1" key="1">
    <citation type="submission" date="2016-08" db="EMBL/GenBank/DDBJ databases">
        <authorList>
            <person name="Ngugi D.K."/>
            <person name="Miyake S."/>
            <person name="Stingl U."/>
        </authorList>
    </citation>
    <scope>NUCLEOTIDE SEQUENCE</scope>
    <source>
        <strain evidence="1">SCG-B11WGA-EpuloA1</strain>
    </source>
</reference>
<gene>
    <name evidence="1" type="ORF">AN396_12825</name>
</gene>
<evidence type="ECO:0000313" key="1">
    <source>
        <dbReference type="EMBL" id="ONI37543.1"/>
    </source>
</evidence>
<comment type="caution">
    <text evidence="1">The sequence shown here is derived from an EMBL/GenBank/DDBJ whole genome shotgun (WGS) entry which is preliminary data.</text>
</comment>
<evidence type="ECO:0000313" key="2">
    <source>
        <dbReference type="Proteomes" id="UP000188605"/>
    </source>
</evidence>
<dbReference type="EMBL" id="LJDB01000109">
    <property type="protein sequence ID" value="ONI37543.1"/>
    <property type="molecule type" value="Genomic_DNA"/>
</dbReference>
<organism evidence="1 2">
    <name type="scientific">Candidatus Epulonipiscium fishelsonii</name>
    <dbReference type="NCBI Taxonomy" id="77094"/>
    <lineage>
        <taxon>Bacteria</taxon>
        <taxon>Bacillati</taxon>
        <taxon>Bacillota</taxon>
        <taxon>Clostridia</taxon>
        <taxon>Lachnospirales</taxon>
        <taxon>Lachnospiraceae</taxon>
        <taxon>Candidatus Epulonipiscium</taxon>
    </lineage>
</organism>
<protein>
    <submittedName>
        <fullName evidence="1">Uncharacterized protein</fullName>
    </submittedName>
</protein>
<keyword evidence="2" id="KW-1185">Reference proteome</keyword>
<dbReference type="Proteomes" id="UP000188605">
    <property type="component" value="Unassembled WGS sequence"/>
</dbReference>
<sequence length="155" mass="17865">MNIKGLKMYQVKEKGFSFIETLLCVTIIAIIMRIPLFKIDFAENIAYKVVVDEIYQGIRQARERALASNKSIKIKRTDEGVRFIFDNEIYQEISVPSNIEVLFKNQEQTSTIRELEFSSNFSSVKAGTVYIKNINTSEQIRITIRPVSGKITLYN</sequence>
<name>A0ACC8X6U3_9FIRM</name>
<proteinExistence type="predicted"/>